<protein>
    <submittedName>
        <fullName evidence="1">Uncharacterized protein</fullName>
    </submittedName>
</protein>
<evidence type="ECO:0000313" key="1">
    <source>
        <dbReference type="EMBL" id="GAT51242.1"/>
    </source>
</evidence>
<proteinExistence type="predicted"/>
<reference evidence="1" key="1">
    <citation type="submission" date="2014-09" db="EMBL/GenBank/DDBJ databases">
        <title>Genome sequence of the luminous mushroom Mycena chlorophos for searching fungal bioluminescence genes.</title>
        <authorList>
            <person name="Tanaka Y."/>
            <person name="Kasuga D."/>
            <person name="Oba Y."/>
            <person name="Hase S."/>
            <person name="Sato K."/>
            <person name="Oba Y."/>
            <person name="Sakakibara Y."/>
        </authorList>
    </citation>
    <scope>NUCLEOTIDE SEQUENCE</scope>
</reference>
<sequence>MRYARGGGSEHGGLRNILDTVPMHRSLQPFCQRLADNPVLLLDPATPDEQLTIDGQPLMDALTVTTIRKQASELPQLNDAIKAVFSGGVKGWRIFTEEFRKDGPIDKLTDEEKSEMDVGSTNCPNEGLLGYLRQQK</sequence>
<accession>A0ABQ0LJG3</accession>
<name>A0ABQ0LJG3_MYCCL</name>
<organism evidence="1 2">
    <name type="scientific">Mycena chlorophos</name>
    <name type="common">Agaric fungus</name>
    <name type="synonym">Agaricus chlorophos</name>
    <dbReference type="NCBI Taxonomy" id="658473"/>
    <lineage>
        <taxon>Eukaryota</taxon>
        <taxon>Fungi</taxon>
        <taxon>Dikarya</taxon>
        <taxon>Basidiomycota</taxon>
        <taxon>Agaricomycotina</taxon>
        <taxon>Agaricomycetes</taxon>
        <taxon>Agaricomycetidae</taxon>
        <taxon>Agaricales</taxon>
        <taxon>Marasmiineae</taxon>
        <taxon>Mycenaceae</taxon>
        <taxon>Mycena</taxon>
    </lineage>
</organism>
<gene>
    <name evidence="1" type="ORF">MCHLO_08401</name>
</gene>
<keyword evidence="2" id="KW-1185">Reference proteome</keyword>
<dbReference type="EMBL" id="DF847071">
    <property type="protein sequence ID" value="GAT51242.1"/>
    <property type="molecule type" value="Genomic_DNA"/>
</dbReference>
<evidence type="ECO:0000313" key="2">
    <source>
        <dbReference type="Proteomes" id="UP000815677"/>
    </source>
</evidence>
<feature type="non-terminal residue" evidence="1">
    <location>
        <position position="136"/>
    </location>
</feature>
<dbReference type="Proteomes" id="UP000815677">
    <property type="component" value="Unassembled WGS sequence"/>
</dbReference>